<name>A0A2I1N9N5_9BACT</name>
<dbReference type="RefSeq" id="WP_101637449.1">
    <property type="nucleotide sequence ID" value="NZ_PKHU01000005.1"/>
</dbReference>
<reference evidence="1 2" key="1">
    <citation type="submission" date="2017-12" db="EMBL/GenBank/DDBJ databases">
        <title>Phylogenetic diversity of female urinary microbiome.</title>
        <authorList>
            <person name="Thomas-White K."/>
            <person name="Wolfe A.J."/>
        </authorList>
    </citation>
    <scope>NUCLEOTIDE SEQUENCE [LARGE SCALE GENOMIC DNA]</scope>
    <source>
        <strain evidence="1 2">UMB0112</strain>
    </source>
</reference>
<organism evidence="1 2">
    <name type="scientific">Campylobacter ureolyticus</name>
    <dbReference type="NCBI Taxonomy" id="827"/>
    <lineage>
        <taxon>Bacteria</taxon>
        <taxon>Pseudomonadati</taxon>
        <taxon>Campylobacterota</taxon>
        <taxon>Epsilonproteobacteria</taxon>
        <taxon>Campylobacterales</taxon>
        <taxon>Campylobacteraceae</taxon>
        <taxon>Campylobacter</taxon>
    </lineage>
</organism>
<comment type="caution">
    <text evidence="1">The sequence shown here is derived from an EMBL/GenBank/DDBJ whole genome shotgun (WGS) entry which is preliminary data.</text>
</comment>
<proteinExistence type="predicted"/>
<evidence type="ECO:0000313" key="1">
    <source>
        <dbReference type="EMBL" id="PKZ29059.1"/>
    </source>
</evidence>
<protein>
    <submittedName>
        <fullName evidence="1">Uncharacterized protein</fullName>
    </submittedName>
</protein>
<sequence length="133" mass="15671">MMSEISRRNFLKTGVLSTFFLSNYSFADSFKIKDKNFLIYDENLKISKNYAFTFANKEKLRINKDVSEIYFDLKDKFRDDFITSGITSKETFFVIKNIAKDFYYQSKEKVLDDGLVSWILFPSSNLNIKRSLA</sequence>
<gene>
    <name evidence="1" type="ORF">CYJ41_06415</name>
</gene>
<dbReference type="EMBL" id="PKHU01000005">
    <property type="protein sequence ID" value="PKZ29059.1"/>
    <property type="molecule type" value="Genomic_DNA"/>
</dbReference>
<evidence type="ECO:0000313" key="2">
    <source>
        <dbReference type="Proteomes" id="UP000234639"/>
    </source>
</evidence>
<accession>A0A2I1N9N5</accession>
<dbReference type="Proteomes" id="UP000234639">
    <property type="component" value="Unassembled WGS sequence"/>
</dbReference>
<dbReference type="AlphaFoldDB" id="A0A2I1N9N5"/>